<evidence type="ECO:0000313" key="3">
    <source>
        <dbReference type="Proteomes" id="UP000076842"/>
    </source>
</evidence>
<organism evidence="2 3">
    <name type="scientific">Calocera cornea HHB12733</name>
    <dbReference type="NCBI Taxonomy" id="1353952"/>
    <lineage>
        <taxon>Eukaryota</taxon>
        <taxon>Fungi</taxon>
        <taxon>Dikarya</taxon>
        <taxon>Basidiomycota</taxon>
        <taxon>Agaricomycotina</taxon>
        <taxon>Dacrymycetes</taxon>
        <taxon>Dacrymycetales</taxon>
        <taxon>Dacrymycetaceae</taxon>
        <taxon>Calocera</taxon>
    </lineage>
</organism>
<dbReference type="InParanoid" id="A0A165IPF1"/>
<reference evidence="2 3" key="1">
    <citation type="journal article" date="2016" name="Mol. Biol. Evol.">
        <title>Comparative Genomics of Early-Diverging Mushroom-Forming Fungi Provides Insights into the Origins of Lignocellulose Decay Capabilities.</title>
        <authorList>
            <person name="Nagy L.G."/>
            <person name="Riley R."/>
            <person name="Tritt A."/>
            <person name="Adam C."/>
            <person name="Daum C."/>
            <person name="Floudas D."/>
            <person name="Sun H."/>
            <person name="Yadav J.S."/>
            <person name="Pangilinan J."/>
            <person name="Larsson K.H."/>
            <person name="Matsuura K."/>
            <person name="Barry K."/>
            <person name="Labutti K."/>
            <person name="Kuo R."/>
            <person name="Ohm R.A."/>
            <person name="Bhattacharya S.S."/>
            <person name="Shirouzu T."/>
            <person name="Yoshinaga Y."/>
            <person name="Martin F.M."/>
            <person name="Grigoriev I.V."/>
            <person name="Hibbett D.S."/>
        </authorList>
    </citation>
    <scope>NUCLEOTIDE SEQUENCE [LARGE SCALE GENOMIC DNA]</scope>
    <source>
        <strain evidence="2 3">HHB12733</strain>
    </source>
</reference>
<sequence>MEVAGWRRSATVRLGLCLARPASRAPCLAPLLTKCERRTDWGDSGTHPAGPPRRAARVRHGPLRGSSTRPELPASQVVPPPHAPPRPAPILSQACRIFPAF</sequence>
<evidence type="ECO:0000313" key="2">
    <source>
        <dbReference type="EMBL" id="KZT60836.1"/>
    </source>
</evidence>
<evidence type="ECO:0000256" key="1">
    <source>
        <dbReference type="SAM" id="MobiDB-lite"/>
    </source>
</evidence>
<dbReference type="EMBL" id="KV423928">
    <property type="protein sequence ID" value="KZT60836.1"/>
    <property type="molecule type" value="Genomic_DNA"/>
</dbReference>
<dbReference type="Proteomes" id="UP000076842">
    <property type="component" value="Unassembled WGS sequence"/>
</dbReference>
<feature type="compositionally biased region" description="Pro residues" evidence="1">
    <location>
        <begin position="78"/>
        <end position="88"/>
    </location>
</feature>
<proteinExistence type="predicted"/>
<protein>
    <submittedName>
        <fullName evidence="2">Uncharacterized protein</fullName>
    </submittedName>
</protein>
<feature type="region of interest" description="Disordered" evidence="1">
    <location>
        <begin position="38"/>
        <end position="89"/>
    </location>
</feature>
<gene>
    <name evidence="2" type="ORF">CALCODRAFT_85936</name>
</gene>
<accession>A0A165IPF1</accession>
<keyword evidence="3" id="KW-1185">Reference proteome</keyword>
<dbReference type="AlphaFoldDB" id="A0A165IPF1"/>
<name>A0A165IPF1_9BASI</name>